<dbReference type="Proteomes" id="UP000055045">
    <property type="component" value="Unassembled WGS sequence"/>
</dbReference>
<reference evidence="1 2" key="1">
    <citation type="submission" date="2015-10" db="EMBL/GenBank/DDBJ databases">
        <title>Genome sequencing of Penicillium freii.</title>
        <authorList>
            <person name="Nguyen H.D."/>
            <person name="Visagie C.M."/>
            <person name="Seifert K.A."/>
        </authorList>
    </citation>
    <scope>NUCLEOTIDE SEQUENCE [LARGE SCALE GENOMIC DNA]</scope>
    <source>
        <strain evidence="1 2">DAOM 242723</strain>
    </source>
</reference>
<evidence type="ECO:0000313" key="1">
    <source>
        <dbReference type="EMBL" id="KUM58117.1"/>
    </source>
</evidence>
<gene>
    <name evidence="1" type="ORF">ACN42_g9048</name>
</gene>
<accession>A0A117NLR9</accession>
<dbReference type="AlphaFoldDB" id="A0A117NLR9"/>
<organism evidence="1 2">
    <name type="scientific">Penicillium freii</name>
    <dbReference type="NCBI Taxonomy" id="48697"/>
    <lineage>
        <taxon>Eukaryota</taxon>
        <taxon>Fungi</taxon>
        <taxon>Dikarya</taxon>
        <taxon>Ascomycota</taxon>
        <taxon>Pezizomycotina</taxon>
        <taxon>Eurotiomycetes</taxon>
        <taxon>Eurotiomycetidae</taxon>
        <taxon>Eurotiales</taxon>
        <taxon>Aspergillaceae</taxon>
        <taxon>Penicillium</taxon>
    </lineage>
</organism>
<comment type="caution">
    <text evidence="1">The sequence shown here is derived from an EMBL/GenBank/DDBJ whole genome shotgun (WGS) entry which is preliminary data.</text>
</comment>
<keyword evidence="2" id="KW-1185">Reference proteome</keyword>
<dbReference type="EMBL" id="LLXE01000308">
    <property type="protein sequence ID" value="KUM58117.1"/>
    <property type="molecule type" value="Genomic_DNA"/>
</dbReference>
<evidence type="ECO:0000313" key="2">
    <source>
        <dbReference type="Proteomes" id="UP000055045"/>
    </source>
</evidence>
<protein>
    <submittedName>
        <fullName evidence="1">Uncharacterized protein</fullName>
    </submittedName>
</protein>
<proteinExistence type="predicted"/>
<sequence>MALKAAFLYEVTMFQPSRPLVKCHCRNGLTRKICHRPLRRTPNTLVQFTLICIMASSCICQEQRVDSTALQQLRQFYPVPECSLGRRLVFGVLCSCQHLALQLQFIYH</sequence>
<name>A0A117NLR9_PENFR</name>